<dbReference type="GO" id="GO:0003824">
    <property type="term" value="F:catalytic activity"/>
    <property type="evidence" value="ECO:0007669"/>
    <property type="project" value="InterPro"/>
</dbReference>
<accession>A0AAD8HIY6</accession>
<dbReference type="EMBL" id="JAUIZM010000009">
    <property type="protein sequence ID" value="KAK1367139.1"/>
    <property type="molecule type" value="Genomic_DNA"/>
</dbReference>
<gene>
    <name evidence="3" type="ORF">POM88_042700</name>
</gene>
<protein>
    <recommendedName>
        <fullName evidence="2">Endonuclease/exonuclease/phosphatase domain-containing protein</fullName>
    </recommendedName>
</protein>
<organism evidence="3 4">
    <name type="scientific">Heracleum sosnowskyi</name>
    <dbReference type="NCBI Taxonomy" id="360622"/>
    <lineage>
        <taxon>Eukaryota</taxon>
        <taxon>Viridiplantae</taxon>
        <taxon>Streptophyta</taxon>
        <taxon>Embryophyta</taxon>
        <taxon>Tracheophyta</taxon>
        <taxon>Spermatophyta</taxon>
        <taxon>Magnoliopsida</taxon>
        <taxon>eudicotyledons</taxon>
        <taxon>Gunneridae</taxon>
        <taxon>Pentapetalae</taxon>
        <taxon>asterids</taxon>
        <taxon>campanulids</taxon>
        <taxon>Apiales</taxon>
        <taxon>Apiaceae</taxon>
        <taxon>Apioideae</taxon>
        <taxon>apioid superclade</taxon>
        <taxon>Tordylieae</taxon>
        <taxon>Tordyliinae</taxon>
        <taxon>Heracleum</taxon>
    </lineage>
</organism>
<dbReference type="Pfam" id="PF03372">
    <property type="entry name" value="Exo_endo_phos"/>
    <property type="match status" value="1"/>
</dbReference>
<name>A0AAD8HIY6_9APIA</name>
<feature type="region of interest" description="Disordered" evidence="1">
    <location>
        <begin position="1"/>
        <end position="76"/>
    </location>
</feature>
<dbReference type="Proteomes" id="UP001237642">
    <property type="component" value="Unassembled WGS sequence"/>
</dbReference>
<evidence type="ECO:0000313" key="3">
    <source>
        <dbReference type="EMBL" id="KAK1367139.1"/>
    </source>
</evidence>
<proteinExistence type="predicted"/>
<dbReference type="InterPro" id="IPR036691">
    <property type="entry name" value="Endo/exonu/phosph_ase_sf"/>
</dbReference>
<dbReference type="PANTHER" id="PTHR33710">
    <property type="entry name" value="BNAC02G09200D PROTEIN"/>
    <property type="match status" value="1"/>
</dbReference>
<sequence length="425" mass="48296">MRAPLRRQTQLIGSKWLREDGTAGDWNTAKNDGAGRSPVTRNSDPKNQGAGTDGGNHGSGLKDKETGGPGGRSGFLNEEDMIELANNSEAGIKGITTIENKKRRTTIGLDQHTSLGLNTYQNVTEVDEMDQDSNKNPTMPLDSKNGHMAGSGTGGQSGGLALLWKNMNEVRVLSYSRNHIDVLVEIKDWERYRLTCLYGEPNRAKRQETWDLIRSLHSVDNSPWCIVGDMNNILSHEDKRGGRPYPQWLLRGFQSVVEECDLNDLKLEGYRYTWERGYGTEAWVEIQLDRALVSNSFMQVFAEVKLSNIEMSTSDHCPIFFEPKIIAKPFQVKSFKFENAWLREPMCMQIVKETWSLHQHKSIQEKIVLCSEMLSSWGKEITGKFKNRISQSKKVMLSMKGRRDNRSILLYQEASKQLEEVYIQQ</sequence>
<reference evidence="3" key="2">
    <citation type="submission" date="2023-05" db="EMBL/GenBank/DDBJ databases">
        <authorList>
            <person name="Schelkunov M.I."/>
        </authorList>
    </citation>
    <scope>NUCLEOTIDE SEQUENCE</scope>
    <source>
        <strain evidence="3">Hsosn_3</strain>
        <tissue evidence="3">Leaf</tissue>
    </source>
</reference>
<dbReference type="AlphaFoldDB" id="A0AAD8HIY6"/>
<evidence type="ECO:0000259" key="2">
    <source>
        <dbReference type="Pfam" id="PF03372"/>
    </source>
</evidence>
<evidence type="ECO:0000313" key="4">
    <source>
        <dbReference type="Proteomes" id="UP001237642"/>
    </source>
</evidence>
<evidence type="ECO:0000256" key="1">
    <source>
        <dbReference type="SAM" id="MobiDB-lite"/>
    </source>
</evidence>
<feature type="domain" description="Endonuclease/exonuclease/phosphatase" evidence="2">
    <location>
        <begin position="128"/>
        <end position="316"/>
    </location>
</feature>
<feature type="compositionally biased region" description="Polar residues" evidence="1">
    <location>
        <begin position="39"/>
        <end position="50"/>
    </location>
</feature>
<dbReference type="InterPro" id="IPR005135">
    <property type="entry name" value="Endo/exonuclease/phosphatase"/>
</dbReference>
<dbReference type="PANTHER" id="PTHR33710:SF71">
    <property type="entry name" value="ENDONUCLEASE_EXONUCLEASE_PHOSPHATASE DOMAIN-CONTAINING PROTEIN"/>
    <property type="match status" value="1"/>
</dbReference>
<reference evidence="3" key="1">
    <citation type="submission" date="2023-02" db="EMBL/GenBank/DDBJ databases">
        <title>Genome of toxic invasive species Heracleum sosnowskyi carries increased number of genes despite the absence of recent whole-genome duplications.</title>
        <authorList>
            <person name="Schelkunov M."/>
            <person name="Shtratnikova V."/>
            <person name="Makarenko M."/>
            <person name="Klepikova A."/>
            <person name="Omelchenko D."/>
            <person name="Novikova G."/>
            <person name="Obukhova E."/>
            <person name="Bogdanov V."/>
            <person name="Penin A."/>
            <person name="Logacheva M."/>
        </authorList>
    </citation>
    <scope>NUCLEOTIDE SEQUENCE</scope>
    <source>
        <strain evidence="3">Hsosn_3</strain>
        <tissue evidence="3">Leaf</tissue>
    </source>
</reference>
<dbReference type="Gene3D" id="3.60.10.10">
    <property type="entry name" value="Endonuclease/exonuclease/phosphatase"/>
    <property type="match status" value="1"/>
</dbReference>
<dbReference type="SUPFAM" id="SSF56219">
    <property type="entry name" value="DNase I-like"/>
    <property type="match status" value="1"/>
</dbReference>
<keyword evidence="4" id="KW-1185">Reference proteome</keyword>
<comment type="caution">
    <text evidence="3">The sequence shown here is derived from an EMBL/GenBank/DDBJ whole genome shotgun (WGS) entry which is preliminary data.</text>
</comment>